<organism evidence="1 2">
    <name type="scientific">Populus alba x Populus x berolinensis</name>
    <dbReference type="NCBI Taxonomy" id="444605"/>
    <lineage>
        <taxon>Eukaryota</taxon>
        <taxon>Viridiplantae</taxon>
        <taxon>Streptophyta</taxon>
        <taxon>Embryophyta</taxon>
        <taxon>Tracheophyta</taxon>
        <taxon>Spermatophyta</taxon>
        <taxon>Magnoliopsida</taxon>
        <taxon>eudicotyledons</taxon>
        <taxon>Gunneridae</taxon>
        <taxon>Pentapetalae</taxon>
        <taxon>rosids</taxon>
        <taxon>fabids</taxon>
        <taxon>Malpighiales</taxon>
        <taxon>Salicaceae</taxon>
        <taxon>Saliceae</taxon>
        <taxon>Populus</taxon>
    </lineage>
</organism>
<proteinExistence type="predicted"/>
<dbReference type="Proteomes" id="UP001164929">
    <property type="component" value="Chromosome 6"/>
</dbReference>
<comment type="caution">
    <text evidence="1">The sequence shown here is derived from an EMBL/GenBank/DDBJ whole genome shotgun (WGS) entry which is preliminary data.</text>
</comment>
<sequence length="69" mass="7885">MVRNSCCYVILLYHLSNGFCHVEPKKGTWTILVAHFHVQIFGLLITNSICRLLSCFSNKTFTSHLLLCV</sequence>
<evidence type="ECO:0000313" key="2">
    <source>
        <dbReference type="Proteomes" id="UP001164929"/>
    </source>
</evidence>
<accession>A0AAD6QL18</accession>
<evidence type="ECO:0000313" key="1">
    <source>
        <dbReference type="EMBL" id="KAJ6992353.1"/>
    </source>
</evidence>
<reference evidence="1" key="1">
    <citation type="journal article" date="2023" name="Mol. Ecol. Resour.">
        <title>Chromosome-level genome assembly of a triploid poplar Populus alba 'Berolinensis'.</title>
        <authorList>
            <person name="Chen S."/>
            <person name="Yu Y."/>
            <person name="Wang X."/>
            <person name="Wang S."/>
            <person name="Zhang T."/>
            <person name="Zhou Y."/>
            <person name="He R."/>
            <person name="Meng N."/>
            <person name="Wang Y."/>
            <person name="Liu W."/>
            <person name="Liu Z."/>
            <person name="Liu J."/>
            <person name="Guo Q."/>
            <person name="Huang H."/>
            <person name="Sederoff R.R."/>
            <person name="Wang G."/>
            <person name="Qu G."/>
            <person name="Chen S."/>
        </authorList>
    </citation>
    <scope>NUCLEOTIDE SEQUENCE</scope>
    <source>
        <strain evidence="1">SC-2020</strain>
    </source>
</reference>
<keyword evidence="2" id="KW-1185">Reference proteome</keyword>
<name>A0AAD6QL18_9ROSI</name>
<gene>
    <name evidence="1" type="ORF">NC653_015666</name>
</gene>
<dbReference type="AlphaFoldDB" id="A0AAD6QL18"/>
<dbReference type="EMBL" id="JAQIZT010000006">
    <property type="protein sequence ID" value="KAJ6992353.1"/>
    <property type="molecule type" value="Genomic_DNA"/>
</dbReference>
<protein>
    <submittedName>
        <fullName evidence="1">Uncharacterized protein</fullName>
    </submittedName>
</protein>